<gene>
    <name evidence="6" type="ORF">SAMN04488116_3510</name>
</gene>
<keyword evidence="2" id="KW-0238">DNA-binding</keyword>
<organism evidence="6 7">
    <name type="scientific">Flagellimonas flava</name>
    <dbReference type="NCBI Taxonomy" id="570519"/>
    <lineage>
        <taxon>Bacteria</taxon>
        <taxon>Pseudomonadati</taxon>
        <taxon>Bacteroidota</taxon>
        <taxon>Flavobacteriia</taxon>
        <taxon>Flavobacteriales</taxon>
        <taxon>Flavobacteriaceae</taxon>
        <taxon>Flagellimonas</taxon>
    </lineage>
</organism>
<feature type="transmembrane region" description="Helical" evidence="4">
    <location>
        <begin position="67"/>
        <end position="86"/>
    </location>
</feature>
<keyword evidence="3" id="KW-0804">Transcription</keyword>
<dbReference type="EMBL" id="FQWL01000011">
    <property type="protein sequence ID" value="SHH09223.1"/>
    <property type="molecule type" value="Genomic_DNA"/>
</dbReference>
<protein>
    <submittedName>
        <fullName evidence="6">Helix-turn-helix domain-containing protein</fullName>
    </submittedName>
</protein>
<keyword evidence="4" id="KW-0812">Transmembrane</keyword>
<dbReference type="PANTHER" id="PTHR43280">
    <property type="entry name" value="ARAC-FAMILY TRANSCRIPTIONAL REGULATOR"/>
    <property type="match status" value="1"/>
</dbReference>
<dbReference type="STRING" id="570519.SAMN04488116_3510"/>
<dbReference type="Gene3D" id="1.10.10.60">
    <property type="entry name" value="Homeodomain-like"/>
    <property type="match status" value="1"/>
</dbReference>
<dbReference type="Pfam" id="PF12833">
    <property type="entry name" value="HTH_18"/>
    <property type="match status" value="1"/>
</dbReference>
<evidence type="ECO:0000256" key="3">
    <source>
        <dbReference type="ARBA" id="ARBA00023163"/>
    </source>
</evidence>
<feature type="transmembrane region" description="Helical" evidence="4">
    <location>
        <begin position="193"/>
        <end position="212"/>
    </location>
</feature>
<keyword evidence="4" id="KW-0472">Membrane</keyword>
<feature type="transmembrane region" description="Helical" evidence="4">
    <location>
        <begin position="170"/>
        <end position="187"/>
    </location>
</feature>
<dbReference type="GO" id="GO:0043565">
    <property type="term" value="F:sequence-specific DNA binding"/>
    <property type="evidence" value="ECO:0007669"/>
    <property type="project" value="InterPro"/>
</dbReference>
<reference evidence="7" key="1">
    <citation type="submission" date="2016-11" db="EMBL/GenBank/DDBJ databases">
        <authorList>
            <person name="Varghese N."/>
            <person name="Submissions S."/>
        </authorList>
    </citation>
    <scope>NUCLEOTIDE SEQUENCE [LARGE SCALE GENOMIC DNA]</scope>
    <source>
        <strain evidence="7">DSM 22638</strain>
    </source>
</reference>
<feature type="transmembrane region" description="Helical" evidence="4">
    <location>
        <begin position="128"/>
        <end position="150"/>
    </location>
</feature>
<dbReference type="OrthoDB" id="6283866at2"/>
<sequence length="346" mass="40284">MDYTHLMVMASSLLLGLSIFFALYLFMDKRNRRYRIIRHLLAFILLAFALRIAKSVIYILFPEYASTLTSFGIVGMLAIGPLYWYYINAILVRLEINYWHLTPMLLVLMILPWLAHNGPFNIKHRILLFIYVFSLVHMLIYFVNGFWGIWKNRKSGHSGQYRKVQWVSKLTVSMLFIWIGFVMQAILKDRSFYILVTFGEALVFFGIAWVAMRNYGFIVKSTNRLLLGNLALKNIARNAITVLKKDKLYTKNDLSISILANKIGTNRHTLSIALNNFENKSFPELLNHFRIEYALQLLKDVNTNNLSIEAIAFESGFNSLSVFYSNFKKYNKLTPAEYRKKYSVIG</sequence>
<dbReference type="InterPro" id="IPR018062">
    <property type="entry name" value="HTH_AraC-typ_CS"/>
</dbReference>
<keyword evidence="4" id="KW-1133">Transmembrane helix</keyword>
<accession>A0A1M5Q6S2</accession>
<keyword evidence="1" id="KW-0805">Transcription regulation</keyword>
<dbReference type="AlphaFoldDB" id="A0A1M5Q6S2"/>
<dbReference type="SMART" id="SM00342">
    <property type="entry name" value="HTH_ARAC"/>
    <property type="match status" value="1"/>
</dbReference>
<dbReference type="SUPFAM" id="SSF46689">
    <property type="entry name" value="Homeodomain-like"/>
    <property type="match status" value="1"/>
</dbReference>
<evidence type="ECO:0000313" key="7">
    <source>
        <dbReference type="Proteomes" id="UP000184532"/>
    </source>
</evidence>
<dbReference type="RefSeq" id="WP_084732698.1">
    <property type="nucleotide sequence ID" value="NZ_FQWL01000011.1"/>
</dbReference>
<feature type="domain" description="HTH araC/xylS-type" evidence="5">
    <location>
        <begin position="238"/>
        <end position="341"/>
    </location>
</feature>
<evidence type="ECO:0000256" key="1">
    <source>
        <dbReference type="ARBA" id="ARBA00023015"/>
    </source>
</evidence>
<dbReference type="InterPro" id="IPR018060">
    <property type="entry name" value="HTH_AraC"/>
</dbReference>
<dbReference type="GO" id="GO:0003700">
    <property type="term" value="F:DNA-binding transcription factor activity"/>
    <property type="evidence" value="ECO:0007669"/>
    <property type="project" value="InterPro"/>
</dbReference>
<evidence type="ECO:0000256" key="2">
    <source>
        <dbReference type="ARBA" id="ARBA00023125"/>
    </source>
</evidence>
<dbReference type="PROSITE" id="PS00041">
    <property type="entry name" value="HTH_ARAC_FAMILY_1"/>
    <property type="match status" value="1"/>
</dbReference>
<name>A0A1M5Q6S2_9FLAO</name>
<feature type="transmembrane region" description="Helical" evidence="4">
    <location>
        <begin position="98"/>
        <end position="116"/>
    </location>
</feature>
<evidence type="ECO:0000313" key="6">
    <source>
        <dbReference type="EMBL" id="SHH09223.1"/>
    </source>
</evidence>
<dbReference type="PROSITE" id="PS01124">
    <property type="entry name" value="HTH_ARAC_FAMILY_2"/>
    <property type="match status" value="1"/>
</dbReference>
<evidence type="ECO:0000259" key="5">
    <source>
        <dbReference type="PROSITE" id="PS01124"/>
    </source>
</evidence>
<keyword evidence="7" id="KW-1185">Reference proteome</keyword>
<proteinExistence type="predicted"/>
<dbReference type="PANTHER" id="PTHR43280:SF29">
    <property type="entry name" value="ARAC-FAMILY TRANSCRIPTIONAL REGULATOR"/>
    <property type="match status" value="1"/>
</dbReference>
<dbReference type="InterPro" id="IPR009057">
    <property type="entry name" value="Homeodomain-like_sf"/>
</dbReference>
<dbReference type="Proteomes" id="UP000184532">
    <property type="component" value="Unassembled WGS sequence"/>
</dbReference>
<feature type="transmembrane region" description="Helical" evidence="4">
    <location>
        <begin position="39"/>
        <end position="61"/>
    </location>
</feature>
<evidence type="ECO:0000256" key="4">
    <source>
        <dbReference type="SAM" id="Phobius"/>
    </source>
</evidence>
<feature type="transmembrane region" description="Helical" evidence="4">
    <location>
        <begin position="6"/>
        <end position="27"/>
    </location>
</feature>